<evidence type="ECO:0000256" key="2">
    <source>
        <dbReference type="SAM" id="SignalP"/>
    </source>
</evidence>
<dbReference type="InterPro" id="IPR042283">
    <property type="entry name" value="GpdQ_catalytic"/>
</dbReference>
<dbReference type="InterPro" id="IPR008964">
    <property type="entry name" value="Invasin/intimin_cell_adhesion"/>
</dbReference>
<dbReference type="InterPro" id="IPR042281">
    <property type="entry name" value="GpdQ_beta-strand"/>
</dbReference>
<name>A0A261G2S0_9BIFI</name>
<dbReference type="InterPro" id="IPR004843">
    <property type="entry name" value="Calcineurin-like_PHP"/>
</dbReference>
<feature type="chain" id="PRO_5013125355" evidence="2">
    <location>
        <begin position="26"/>
        <end position="1265"/>
    </location>
</feature>
<dbReference type="InterPro" id="IPR018711">
    <property type="entry name" value="NAGPA"/>
</dbReference>
<dbReference type="Gene3D" id="3.60.21.40">
    <property type="entry name" value="GpdQ, catalytic alpha/beta sandwich domain"/>
    <property type="match status" value="1"/>
</dbReference>
<comment type="caution">
    <text evidence="4">The sequence shown here is derived from an EMBL/GenBank/DDBJ whole genome shotgun (WGS) entry which is preliminary data.</text>
</comment>
<dbReference type="GO" id="GO:0016787">
    <property type="term" value="F:hydrolase activity"/>
    <property type="evidence" value="ECO:0007669"/>
    <property type="project" value="InterPro"/>
</dbReference>
<feature type="compositionally biased region" description="Polar residues" evidence="1">
    <location>
        <begin position="1170"/>
        <end position="1185"/>
    </location>
</feature>
<evidence type="ECO:0000313" key="4">
    <source>
        <dbReference type="EMBL" id="OZG65731.1"/>
    </source>
</evidence>
<gene>
    <name evidence="4" type="ORF">BAQU_1469</name>
</gene>
<protein>
    <submittedName>
        <fullName evidence="4">Bacterial Ig-like domain (Group 2)</fullName>
    </submittedName>
</protein>
<dbReference type="RefSeq" id="WP_415447751.1">
    <property type="nucleotide sequence ID" value="NZ_JBDNOR010000011.1"/>
</dbReference>
<keyword evidence="5" id="KW-1185">Reference proteome</keyword>
<dbReference type="SUPFAM" id="SSF49373">
    <property type="entry name" value="Invasin/intimin cell-adhesion fragments"/>
    <property type="match status" value="1"/>
</dbReference>
<dbReference type="InterPro" id="IPR029052">
    <property type="entry name" value="Metallo-depent_PP-like"/>
</dbReference>
<dbReference type="PANTHER" id="PTHR40446">
    <property type="entry name" value="N-ACETYLGLUCOSAMINE-1-PHOSPHODIESTER ALPHA-N-ACETYLGLUCOSAMINIDASE"/>
    <property type="match status" value="1"/>
</dbReference>
<reference evidence="4 5" key="1">
    <citation type="journal article" date="2017" name="BMC Genomics">
        <title>Comparative genomic and phylogenomic analyses of the Bifidobacteriaceae family.</title>
        <authorList>
            <person name="Lugli G.A."/>
            <person name="Milani C."/>
            <person name="Turroni F."/>
            <person name="Duranti S."/>
            <person name="Mancabelli L."/>
            <person name="Mangifesta M."/>
            <person name="Ferrario C."/>
            <person name="Modesto M."/>
            <person name="Mattarelli P."/>
            <person name="Jiri K."/>
            <person name="van Sinderen D."/>
            <person name="Ventura M."/>
        </authorList>
    </citation>
    <scope>NUCLEOTIDE SEQUENCE [LARGE SCALE GENOMIC DNA]</scope>
    <source>
        <strain evidence="4 5">LMG 28769</strain>
    </source>
</reference>
<dbReference type="Gene3D" id="3.30.750.180">
    <property type="entry name" value="GpdQ, beta-strand dimerisation domain"/>
    <property type="match status" value="1"/>
</dbReference>
<dbReference type="Pfam" id="PF02368">
    <property type="entry name" value="Big_2"/>
    <property type="match status" value="1"/>
</dbReference>
<evidence type="ECO:0000259" key="3">
    <source>
        <dbReference type="SMART" id="SM00635"/>
    </source>
</evidence>
<dbReference type="PANTHER" id="PTHR40446:SF2">
    <property type="entry name" value="N-ACETYLGLUCOSAMINE-1-PHOSPHODIESTER ALPHA-N-ACETYLGLUCOSAMINIDASE"/>
    <property type="match status" value="1"/>
</dbReference>
<evidence type="ECO:0000256" key="1">
    <source>
        <dbReference type="SAM" id="MobiDB-lite"/>
    </source>
</evidence>
<feature type="domain" description="BIG2" evidence="3">
    <location>
        <begin position="494"/>
        <end position="577"/>
    </location>
</feature>
<keyword evidence="2" id="KW-0732">Signal</keyword>
<accession>A0A261G2S0</accession>
<dbReference type="Proteomes" id="UP000216451">
    <property type="component" value="Unassembled WGS sequence"/>
</dbReference>
<dbReference type="SUPFAM" id="SSF56300">
    <property type="entry name" value="Metallo-dependent phosphatases"/>
    <property type="match status" value="1"/>
</dbReference>
<dbReference type="InterPro" id="IPR003343">
    <property type="entry name" value="Big_2"/>
</dbReference>
<organism evidence="4 5">
    <name type="scientific">Bifidobacterium aquikefiri</name>
    <dbReference type="NCBI Taxonomy" id="1653207"/>
    <lineage>
        <taxon>Bacteria</taxon>
        <taxon>Bacillati</taxon>
        <taxon>Actinomycetota</taxon>
        <taxon>Actinomycetes</taxon>
        <taxon>Bifidobacteriales</taxon>
        <taxon>Bifidobacteriaceae</taxon>
        <taxon>Bifidobacterium</taxon>
    </lineage>
</organism>
<sequence length="1265" mass="131625">MRHIAIVTTSCFLLPLLFIPSYAQAADSSSGVAQIDGWPQIASRQSTSSYDVTSGVHYSSEDVNSVQGKQPVEELDSDLSSSNVKLGVVGAGDEVVNSSDETISSMANRSGAVAGINGGYFSINASGEPTDGEIINGEIYKSPKNSYDASFGVTSDGKVTFDTQRFSGTIADGSATHALTSIGWESDAQGDGITEITPHTGAISSQYLGGTRLIVLGTSSDNGKTIHVTSITTADHVDKLPSDTYGLLASDSPSAGGKWIRTNIHQGDDVSLTSSITPNAGIQQLVEASYRIIANGKANTDSAGVSTGNTDIVPRTAIGTTEDGHLIMATFDGHQTNSNALGVTMAQVTSYMLSKGVTNAVQLDGGGSTEMVARKTGNTTVSVMNTPSDGQERPVTNGIFLYSTAPANGRSQAAHINSDKAVSTALGATVPVDVYASDSAGNATTKDQPRVTVSPASLGTWSNNEFTAKGVGTGTITARIGDAVASVSLTVTSKYDALTINPDDLDVVNGGSGTLSVIGKNGTTTTTLDAKSATWKVADPTLGSISQTGVFTGAADGSGLATVTATVGTQTATTQVAVGTAHETAATADDPSAWSLSYYGGATGDAAYTADATDTPSSQKQSIRLSYDMPSSSGVHQLVMWPKNTVTIDKNGEGVTPTSITVWAKIDDPVHSAFEVCISFIQANGQKTNEYVSNLTYGKWAPITVQIPSGSSLPVTFNFVDLLSIRPSAESKGTIHLGYVTGDYSPRPASAYAYSGIASNPEWLKFDEDSSDFKSGGTTYLMGDDAHLLASDTKSASAVNLEHIAERVAGKSYTTDSGQTVEPLSSTATPTQVQMLGDMPDDGELKDLQYAQSLVANIGLPYHDLVGNHEDTQGTLSEADNFAQVFGDTHYMYRTGKSTFIAVDNSHGGVTSSDKYQSPSLANGQYPWLQQQLESSSTPVVIVGIHMPAYDPFPAQNSEFSDRWEAQQFLQLVQNYQNAHPDKHVMIVYGHARGFSEQLLNPEGQSVTWPSGIPQFTFADLGMPAYSTPDQGGFYHFGLVHVNDDGSVEFSVEPLLSSLAIDQGTAAATAADGQSSTVKVVDSTKSDTLETGQTKQYSATGIAQQGDNGNPAISLHIADPVSHVWASSNPTIASVDAKSGLVTAHKAGTVSISITTGGITASSDLVVTAAPSNDSGHSSGSTTKPGNPAEGVPDNEAENSKTHPIVNEKGTATSQRAAKSVAKPVSKTAQSELSKTGSDVSQIAVALMVTLALGLTILKIRRIQK</sequence>
<feature type="signal peptide" evidence="2">
    <location>
        <begin position="1"/>
        <end position="25"/>
    </location>
</feature>
<feature type="domain" description="BIG2" evidence="3">
    <location>
        <begin position="1074"/>
        <end position="1166"/>
    </location>
</feature>
<dbReference type="Pfam" id="PF09992">
    <property type="entry name" value="NAGPA"/>
    <property type="match status" value="1"/>
</dbReference>
<dbReference type="EMBL" id="MWXA01000007">
    <property type="protein sequence ID" value="OZG65731.1"/>
    <property type="molecule type" value="Genomic_DNA"/>
</dbReference>
<evidence type="ECO:0000313" key="5">
    <source>
        <dbReference type="Proteomes" id="UP000216451"/>
    </source>
</evidence>
<proteinExistence type="predicted"/>
<feature type="region of interest" description="Disordered" evidence="1">
    <location>
        <begin position="1170"/>
        <end position="1235"/>
    </location>
</feature>
<dbReference type="SMART" id="SM00635">
    <property type="entry name" value="BID_2"/>
    <property type="match status" value="2"/>
</dbReference>
<dbReference type="Pfam" id="PF00149">
    <property type="entry name" value="Metallophos"/>
    <property type="match status" value="1"/>
</dbReference>
<dbReference type="AlphaFoldDB" id="A0A261G2S0"/>
<dbReference type="Gene3D" id="2.60.40.1080">
    <property type="match status" value="2"/>
</dbReference>